<dbReference type="EMBL" id="JANPWB010000013">
    <property type="protein sequence ID" value="KAJ1106319.1"/>
    <property type="molecule type" value="Genomic_DNA"/>
</dbReference>
<evidence type="ECO:0000313" key="2">
    <source>
        <dbReference type="EMBL" id="KAJ1106319.1"/>
    </source>
</evidence>
<dbReference type="Proteomes" id="UP001066276">
    <property type="component" value="Chromosome 9"/>
</dbReference>
<protein>
    <submittedName>
        <fullName evidence="2">Uncharacterized protein</fullName>
    </submittedName>
</protein>
<proteinExistence type="predicted"/>
<sequence>MTIALEESLPAGTSESILKPNLGATPALVKEEVNRNLHGHVHNLSKTASIMRLSETASKKGSKKADSGKVGKGKAEKKKKKPAWGTRTMSWDYTATQQFHDNPDDPLKGPMDFVPGLAESLDPPSLNLIYRTMMSQHKQTKSDSRKARVASKQLQVSGRRIAKTCLEIGECIAVLETRTSVLETDMGAVVQQSAIHESQIMDILWKMEDFENRQ</sequence>
<gene>
    <name evidence="2" type="ORF">NDU88_003720</name>
</gene>
<accession>A0AAV7MT11</accession>
<evidence type="ECO:0000256" key="1">
    <source>
        <dbReference type="SAM" id="MobiDB-lite"/>
    </source>
</evidence>
<dbReference type="AlphaFoldDB" id="A0AAV7MT11"/>
<name>A0AAV7MT11_PLEWA</name>
<organism evidence="2 3">
    <name type="scientific">Pleurodeles waltl</name>
    <name type="common">Iberian ribbed newt</name>
    <dbReference type="NCBI Taxonomy" id="8319"/>
    <lineage>
        <taxon>Eukaryota</taxon>
        <taxon>Metazoa</taxon>
        <taxon>Chordata</taxon>
        <taxon>Craniata</taxon>
        <taxon>Vertebrata</taxon>
        <taxon>Euteleostomi</taxon>
        <taxon>Amphibia</taxon>
        <taxon>Batrachia</taxon>
        <taxon>Caudata</taxon>
        <taxon>Salamandroidea</taxon>
        <taxon>Salamandridae</taxon>
        <taxon>Pleurodelinae</taxon>
        <taxon>Pleurodeles</taxon>
    </lineage>
</organism>
<evidence type="ECO:0000313" key="3">
    <source>
        <dbReference type="Proteomes" id="UP001066276"/>
    </source>
</evidence>
<reference evidence="2" key="1">
    <citation type="journal article" date="2022" name="bioRxiv">
        <title>Sequencing and chromosome-scale assembly of the giantPleurodeles waltlgenome.</title>
        <authorList>
            <person name="Brown T."/>
            <person name="Elewa A."/>
            <person name="Iarovenko S."/>
            <person name="Subramanian E."/>
            <person name="Araus A.J."/>
            <person name="Petzold A."/>
            <person name="Susuki M."/>
            <person name="Suzuki K.-i.T."/>
            <person name="Hayashi T."/>
            <person name="Toyoda A."/>
            <person name="Oliveira C."/>
            <person name="Osipova E."/>
            <person name="Leigh N.D."/>
            <person name="Simon A."/>
            <person name="Yun M.H."/>
        </authorList>
    </citation>
    <scope>NUCLEOTIDE SEQUENCE</scope>
    <source>
        <strain evidence="2">20211129_DDA</strain>
        <tissue evidence="2">Liver</tissue>
    </source>
</reference>
<comment type="caution">
    <text evidence="2">The sequence shown here is derived from an EMBL/GenBank/DDBJ whole genome shotgun (WGS) entry which is preliminary data.</text>
</comment>
<feature type="region of interest" description="Disordered" evidence="1">
    <location>
        <begin position="55"/>
        <end position="85"/>
    </location>
</feature>
<feature type="compositionally biased region" description="Basic residues" evidence="1">
    <location>
        <begin position="71"/>
        <end position="82"/>
    </location>
</feature>
<keyword evidence="3" id="KW-1185">Reference proteome</keyword>